<dbReference type="Proteomes" id="UP000176864">
    <property type="component" value="Unassembled WGS sequence"/>
</dbReference>
<evidence type="ECO:0000313" key="2">
    <source>
        <dbReference type="EMBL" id="OGE78935.1"/>
    </source>
</evidence>
<dbReference type="SMART" id="SM00842">
    <property type="entry name" value="FtsA"/>
    <property type="match status" value="1"/>
</dbReference>
<evidence type="ECO:0000313" key="3">
    <source>
        <dbReference type="Proteomes" id="UP000176864"/>
    </source>
</evidence>
<dbReference type="InterPro" id="IPR050696">
    <property type="entry name" value="FtsA/MreB"/>
</dbReference>
<protein>
    <recommendedName>
        <fullName evidence="1">SHS2 domain-containing protein</fullName>
    </recommendedName>
</protein>
<dbReference type="AlphaFoldDB" id="A0A1F5NMM5"/>
<dbReference type="PIRSF" id="PIRSF019169">
    <property type="entry name" value="PilM"/>
    <property type="match status" value="1"/>
</dbReference>
<dbReference type="InterPro" id="IPR003494">
    <property type="entry name" value="SHS2_FtsA"/>
</dbReference>
<dbReference type="InterPro" id="IPR043129">
    <property type="entry name" value="ATPase_NBD"/>
</dbReference>
<dbReference type="GO" id="GO:0051301">
    <property type="term" value="P:cell division"/>
    <property type="evidence" value="ECO:0007669"/>
    <property type="project" value="InterPro"/>
</dbReference>
<gene>
    <name evidence="2" type="ORF">A2751_00120</name>
</gene>
<proteinExistence type="predicted"/>
<dbReference type="SUPFAM" id="SSF53067">
    <property type="entry name" value="Actin-like ATPase domain"/>
    <property type="match status" value="1"/>
</dbReference>
<dbReference type="STRING" id="1817824.A2751_00120"/>
<feature type="domain" description="SHS2" evidence="1">
    <location>
        <begin position="9"/>
        <end position="174"/>
    </location>
</feature>
<dbReference type="Gene3D" id="3.30.1490.300">
    <property type="match status" value="1"/>
</dbReference>
<dbReference type="PANTHER" id="PTHR32432:SF3">
    <property type="entry name" value="ETHANOLAMINE UTILIZATION PROTEIN EUTJ"/>
    <property type="match status" value="1"/>
</dbReference>
<dbReference type="EMBL" id="MFEK01000011">
    <property type="protein sequence ID" value="OGE78935.1"/>
    <property type="molecule type" value="Genomic_DNA"/>
</dbReference>
<comment type="caution">
    <text evidence="2">The sequence shown here is derived from an EMBL/GenBank/DDBJ whole genome shotgun (WGS) entry which is preliminary data.</text>
</comment>
<organism evidence="2 3">
    <name type="scientific">Candidatus Doudnabacteria bacterium RIFCSPHIGHO2_01_FULL_46_14</name>
    <dbReference type="NCBI Taxonomy" id="1817824"/>
    <lineage>
        <taxon>Bacteria</taxon>
        <taxon>Candidatus Doudnaibacteriota</taxon>
    </lineage>
</organism>
<reference evidence="2 3" key="1">
    <citation type="journal article" date="2016" name="Nat. Commun.">
        <title>Thousands of microbial genomes shed light on interconnected biogeochemical processes in an aquifer system.</title>
        <authorList>
            <person name="Anantharaman K."/>
            <person name="Brown C.T."/>
            <person name="Hug L.A."/>
            <person name="Sharon I."/>
            <person name="Castelle C.J."/>
            <person name="Probst A.J."/>
            <person name="Thomas B.C."/>
            <person name="Singh A."/>
            <person name="Wilkins M.J."/>
            <person name="Karaoz U."/>
            <person name="Brodie E.L."/>
            <person name="Williams K.H."/>
            <person name="Hubbard S.S."/>
            <person name="Banfield J.F."/>
        </authorList>
    </citation>
    <scope>NUCLEOTIDE SEQUENCE [LARGE SCALE GENOMIC DNA]</scope>
</reference>
<name>A0A1F5NMM5_9BACT</name>
<dbReference type="InterPro" id="IPR005883">
    <property type="entry name" value="PilM"/>
</dbReference>
<dbReference type="Pfam" id="PF11104">
    <property type="entry name" value="PilM_2"/>
    <property type="match status" value="1"/>
</dbReference>
<dbReference type="CDD" id="cd24049">
    <property type="entry name" value="ASKHA_NBD_PilM"/>
    <property type="match status" value="1"/>
</dbReference>
<evidence type="ECO:0000259" key="1">
    <source>
        <dbReference type="SMART" id="SM00842"/>
    </source>
</evidence>
<dbReference type="Gene3D" id="3.30.420.40">
    <property type="match status" value="2"/>
</dbReference>
<dbReference type="NCBIfam" id="TIGR01175">
    <property type="entry name" value="pilM"/>
    <property type="match status" value="1"/>
</dbReference>
<accession>A0A1F5NMM5</accession>
<dbReference type="PANTHER" id="PTHR32432">
    <property type="entry name" value="CELL DIVISION PROTEIN FTSA-RELATED"/>
    <property type="match status" value="1"/>
</dbReference>
<sequence>MFFSHSKSKLGIDIGTSTIKIVQLKKENDQFLLETYGMVNASSRVTSKIDTDVIAQTAEILKTLLVKAGASTKKVVASLPNNIVFVSVIDMPALSDKELTSAIEWEARRYVPLPLEEVTLSWDVMREGETAQKIKVLITAVPTTVVENYSRMFKLAGLEPQALDIEARALIRSLAGPRQDAFIIVDIGARNTSLNLVDKGFLRISRNLPVGGDTITSGIAQSLHISDARAEQFKMDLGLSGDLQQIPQVMKSSMETIKNETNQLVKIYEASGGTISEIIFAGSGSYLPGLTPYFSDMGIKTSLGDPLKFTQYDQRLKTGLSKISMGLSIALGLAMRG</sequence>